<evidence type="ECO:0000256" key="3">
    <source>
        <dbReference type="ARBA" id="ARBA00022692"/>
    </source>
</evidence>
<dbReference type="PANTHER" id="PTHR21716">
    <property type="entry name" value="TRANSMEMBRANE PROTEIN"/>
    <property type="match status" value="1"/>
</dbReference>
<comment type="similarity">
    <text evidence="2">Belongs to the autoinducer-2 exporter (AI-2E) (TC 2.A.86) family.</text>
</comment>
<evidence type="ECO:0000313" key="7">
    <source>
        <dbReference type="EMBL" id="MBN3556262.1"/>
    </source>
</evidence>
<keyword evidence="8" id="KW-1185">Reference proteome</keyword>
<keyword evidence="4 6" id="KW-1133">Transmembrane helix</keyword>
<feature type="transmembrane region" description="Helical" evidence="6">
    <location>
        <begin position="221"/>
        <end position="238"/>
    </location>
</feature>
<evidence type="ECO:0000256" key="5">
    <source>
        <dbReference type="ARBA" id="ARBA00023136"/>
    </source>
</evidence>
<accession>A0ABS2ZUS5</accession>
<proteinExistence type="inferred from homology"/>
<feature type="transmembrane region" description="Helical" evidence="6">
    <location>
        <begin position="69"/>
        <end position="91"/>
    </location>
</feature>
<feature type="transmembrane region" description="Helical" evidence="6">
    <location>
        <begin position="36"/>
        <end position="57"/>
    </location>
</feature>
<dbReference type="EMBL" id="JAFHKR010000039">
    <property type="protein sequence ID" value="MBN3556262.1"/>
    <property type="molecule type" value="Genomic_DNA"/>
</dbReference>
<feature type="transmembrane region" description="Helical" evidence="6">
    <location>
        <begin position="280"/>
        <end position="302"/>
    </location>
</feature>
<evidence type="ECO:0000256" key="6">
    <source>
        <dbReference type="SAM" id="Phobius"/>
    </source>
</evidence>
<feature type="transmembrane region" description="Helical" evidence="6">
    <location>
        <begin position="244"/>
        <end position="273"/>
    </location>
</feature>
<sequence>MTKDIRMKWAYRLTLSLLLFLCLFLLMKLYPLYEPLWRAIKGVILPFFLAALITYLLHPVVEYVHEKGLPRFVAILSIYILFFGGLGFAAVKGFPYFVVQMKQLLVNVPVLAEDYKDLLYQVDRGTSALPYSVHSKIENYIVKMESNAQDLLTNAIFSLRKIVDYFFVIIVVPFLVFYFLNDFEKLKKALWYLTPRKYRYEGKHLIRDIDQSLGGYIRGQLFVGAILGAAAMIALWIVGMPYPILLGLVIAITDIIPYFGPILGAIPVVLIALTISWKMVWITVGIMLVLQFIEGNILGPFIVGKNLHIHPVFIIFSLLLGGELAGVPGMILAVPIFSVIKVIIIHIREHRLQSSIDK</sequence>
<dbReference type="InterPro" id="IPR002549">
    <property type="entry name" value="AI-2E-like"/>
</dbReference>
<protein>
    <submittedName>
        <fullName evidence="7">AI-2E family transporter</fullName>
    </submittedName>
</protein>
<organism evidence="7 8">
    <name type="scientific">Fictibacillus nanhaiensis</name>
    <dbReference type="NCBI Taxonomy" id="742169"/>
    <lineage>
        <taxon>Bacteria</taxon>
        <taxon>Bacillati</taxon>
        <taxon>Bacillota</taxon>
        <taxon>Bacilli</taxon>
        <taxon>Bacillales</taxon>
        <taxon>Fictibacillaceae</taxon>
        <taxon>Fictibacillus</taxon>
    </lineage>
</organism>
<feature type="transmembrane region" description="Helical" evidence="6">
    <location>
        <begin position="162"/>
        <end position="180"/>
    </location>
</feature>
<comment type="subcellular location">
    <subcellularLocation>
        <location evidence="1">Membrane</location>
        <topology evidence="1">Multi-pass membrane protein</topology>
    </subcellularLocation>
</comment>
<comment type="caution">
    <text evidence="7">The sequence shown here is derived from an EMBL/GenBank/DDBJ whole genome shotgun (WGS) entry which is preliminary data.</text>
</comment>
<name>A0ABS2ZUS5_9BACL</name>
<reference evidence="7 8" key="1">
    <citation type="submission" date="2021-01" db="EMBL/GenBank/DDBJ databases">
        <title>Genome Sequencing of Type Strains.</title>
        <authorList>
            <person name="Lemaire J.F."/>
            <person name="Inderbitzin P."/>
            <person name="Collins S.B."/>
            <person name="Wespe N."/>
            <person name="Knight-Connoni V."/>
        </authorList>
    </citation>
    <scope>NUCLEOTIDE SEQUENCE [LARGE SCALE GENOMIC DNA]</scope>
    <source>
        <strain evidence="7 8">DSM 23009</strain>
    </source>
</reference>
<feature type="transmembrane region" description="Helical" evidence="6">
    <location>
        <begin position="314"/>
        <end position="344"/>
    </location>
</feature>
<dbReference type="Pfam" id="PF01594">
    <property type="entry name" value="AI-2E_transport"/>
    <property type="match status" value="1"/>
</dbReference>
<dbReference type="Proteomes" id="UP001296923">
    <property type="component" value="Unassembled WGS sequence"/>
</dbReference>
<dbReference type="RefSeq" id="WP_205726941.1">
    <property type="nucleotide sequence ID" value="NZ_JAFHKR010000039.1"/>
</dbReference>
<evidence type="ECO:0000256" key="2">
    <source>
        <dbReference type="ARBA" id="ARBA00009773"/>
    </source>
</evidence>
<keyword evidence="5 6" id="KW-0472">Membrane</keyword>
<gene>
    <name evidence="7" type="ORF">JYA63_18450</name>
</gene>
<keyword evidence="3 6" id="KW-0812">Transmembrane</keyword>
<dbReference type="PANTHER" id="PTHR21716:SF15">
    <property type="entry name" value="TRANSPORT PROTEIN YRRI-RELATED"/>
    <property type="match status" value="1"/>
</dbReference>
<evidence type="ECO:0000256" key="4">
    <source>
        <dbReference type="ARBA" id="ARBA00022989"/>
    </source>
</evidence>
<evidence type="ECO:0000256" key="1">
    <source>
        <dbReference type="ARBA" id="ARBA00004141"/>
    </source>
</evidence>
<feature type="transmembrane region" description="Helical" evidence="6">
    <location>
        <begin position="9"/>
        <end position="30"/>
    </location>
</feature>
<evidence type="ECO:0000313" key="8">
    <source>
        <dbReference type="Proteomes" id="UP001296923"/>
    </source>
</evidence>